<dbReference type="Proteomes" id="UP000799302">
    <property type="component" value="Unassembled WGS sequence"/>
</dbReference>
<proteinExistence type="predicted"/>
<evidence type="ECO:0000313" key="2">
    <source>
        <dbReference type="EMBL" id="KAF2665716.1"/>
    </source>
</evidence>
<reference evidence="2" key="1">
    <citation type="journal article" date="2020" name="Stud. Mycol.">
        <title>101 Dothideomycetes genomes: a test case for predicting lifestyles and emergence of pathogens.</title>
        <authorList>
            <person name="Haridas S."/>
            <person name="Albert R."/>
            <person name="Binder M."/>
            <person name="Bloem J."/>
            <person name="Labutti K."/>
            <person name="Salamov A."/>
            <person name="Andreopoulos B."/>
            <person name="Baker S."/>
            <person name="Barry K."/>
            <person name="Bills G."/>
            <person name="Bluhm B."/>
            <person name="Cannon C."/>
            <person name="Castanera R."/>
            <person name="Culley D."/>
            <person name="Daum C."/>
            <person name="Ezra D."/>
            <person name="Gonzalez J."/>
            <person name="Henrissat B."/>
            <person name="Kuo A."/>
            <person name="Liang C."/>
            <person name="Lipzen A."/>
            <person name="Lutzoni F."/>
            <person name="Magnuson J."/>
            <person name="Mondo S."/>
            <person name="Nolan M."/>
            <person name="Ohm R."/>
            <person name="Pangilinan J."/>
            <person name="Park H.-J."/>
            <person name="Ramirez L."/>
            <person name="Alfaro M."/>
            <person name="Sun H."/>
            <person name="Tritt A."/>
            <person name="Yoshinaga Y."/>
            <person name="Zwiers L.-H."/>
            <person name="Turgeon B."/>
            <person name="Goodwin S."/>
            <person name="Spatafora J."/>
            <person name="Crous P."/>
            <person name="Grigoriev I."/>
        </authorList>
    </citation>
    <scope>NUCLEOTIDE SEQUENCE</scope>
    <source>
        <strain evidence="2">CBS 115976</strain>
    </source>
</reference>
<feature type="signal peptide" evidence="1">
    <location>
        <begin position="1"/>
        <end position="18"/>
    </location>
</feature>
<organism evidence="2 3">
    <name type="scientific">Microthyrium microscopicum</name>
    <dbReference type="NCBI Taxonomy" id="703497"/>
    <lineage>
        <taxon>Eukaryota</taxon>
        <taxon>Fungi</taxon>
        <taxon>Dikarya</taxon>
        <taxon>Ascomycota</taxon>
        <taxon>Pezizomycotina</taxon>
        <taxon>Dothideomycetes</taxon>
        <taxon>Dothideomycetes incertae sedis</taxon>
        <taxon>Microthyriales</taxon>
        <taxon>Microthyriaceae</taxon>
        <taxon>Microthyrium</taxon>
    </lineage>
</organism>
<protein>
    <submittedName>
        <fullName evidence="2">Uncharacterized protein</fullName>
    </submittedName>
</protein>
<evidence type="ECO:0000256" key="1">
    <source>
        <dbReference type="SAM" id="SignalP"/>
    </source>
</evidence>
<dbReference type="EMBL" id="MU004240">
    <property type="protein sequence ID" value="KAF2665716.1"/>
    <property type="molecule type" value="Genomic_DNA"/>
</dbReference>
<dbReference type="AlphaFoldDB" id="A0A6A6U250"/>
<gene>
    <name evidence="2" type="ORF">BT63DRAFT_428659</name>
</gene>
<evidence type="ECO:0000313" key="3">
    <source>
        <dbReference type="Proteomes" id="UP000799302"/>
    </source>
</evidence>
<accession>A0A6A6U250</accession>
<feature type="chain" id="PRO_5025515370" evidence="1">
    <location>
        <begin position="19"/>
        <end position="157"/>
    </location>
</feature>
<keyword evidence="1" id="KW-0732">Signal</keyword>
<sequence>MKLTSILSICSIAGFAVASKCKAPPCGRVENNTRWRAKWGDFDPSGTDLCHIYNWNGGDGSIGWKEKKMVPCKQTYVSAHASVGGYTHDKIDVDGITFDDRRWRIVWEKGQSYDFAAGVWAKIGSGETIVCSENVQVPECHVKCSSDLGPLDACIGA</sequence>
<keyword evidence="3" id="KW-1185">Reference proteome</keyword>
<name>A0A6A6U250_9PEZI</name>
<dbReference type="OrthoDB" id="5059275at2759"/>